<comment type="caution">
    <text evidence="1">The sequence shown here is derived from an EMBL/GenBank/DDBJ whole genome shotgun (WGS) entry which is preliminary data.</text>
</comment>
<dbReference type="AlphaFoldDB" id="A0A5B7GG38"/>
<dbReference type="Proteomes" id="UP000324222">
    <property type="component" value="Unassembled WGS sequence"/>
</dbReference>
<protein>
    <submittedName>
        <fullName evidence="1">Uncharacterized protein</fullName>
    </submittedName>
</protein>
<keyword evidence="2" id="KW-1185">Reference proteome</keyword>
<sequence>MVGRCVVTAGRESVVSGGSLASLVTTGAERSGSALHNTLMESRSAASLGTAPVARSPTSCLARNTGRTQPHCTFHTALCGVNLHFTLPRAGPPPPTFNQRLRTNIIAIALKCPVKTSGNHKQETI</sequence>
<reference evidence="1 2" key="1">
    <citation type="submission" date="2019-05" db="EMBL/GenBank/DDBJ databases">
        <title>Another draft genome of Portunus trituberculatus and its Hox gene families provides insights of decapod evolution.</title>
        <authorList>
            <person name="Jeong J.-H."/>
            <person name="Song I."/>
            <person name="Kim S."/>
            <person name="Choi T."/>
            <person name="Kim D."/>
            <person name="Ryu S."/>
            <person name="Kim W."/>
        </authorList>
    </citation>
    <scope>NUCLEOTIDE SEQUENCE [LARGE SCALE GENOMIC DNA]</scope>
    <source>
        <tissue evidence="1">Muscle</tissue>
    </source>
</reference>
<dbReference type="EMBL" id="VSRR010016200">
    <property type="protein sequence ID" value="MPC59041.1"/>
    <property type="molecule type" value="Genomic_DNA"/>
</dbReference>
<evidence type="ECO:0000313" key="2">
    <source>
        <dbReference type="Proteomes" id="UP000324222"/>
    </source>
</evidence>
<accession>A0A5B7GG38</accession>
<organism evidence="1 2">
    <name type="scientific">Portunus trituberculatus</name>
    <name type="common">Swimming crab</name>
    <name type="synonym">Neptunus trituberculatus</name>
    <dbReference type="NCBI Taxonomy" id="210409"/>
    <lineage>
        <taxon>Eukaryota</taxon>
        <taxon>Metazoa</taxon>
        <taxon>Ecdysozoa</taxon>
        <taxon>Arthropoda</taxon>
        <taxon>Crustacea</taxon>
        <taxon>Multicrustacea</taxon>
        <taxon>Malacostraca</taxon>
        <taxon>Eumalacostraca</taxon>
        <taxon>Eucarida</taxon>
        <taxon>Decapoda</taxon>
        <taxon>Pleocyemata</taxon>
        <taxon>Brachyura</taxon>
        <taxon>Eubrachyura</taxon>
        <taxon>Portunoidea</taxon>
        <taxon>Portunidae</taxon>
        <taxon>Portuninae</taxon>
        <taxon>Portunus</taxon>
    </lineage>
</organism>
<evidence type="ECO:0000313" key="1">
    <source>
        <dbReference type="EMBL" id="MPC59041.1"/>
    </source>
</evidence>
<gene>
    <name evidence="1" type="ORF">E2C01_053056</name>
</gene>
<name>A0A5B7GG38_PORTR</name>
<proteinExistence type="predicted"/>